<keyword evidence="2" id="KW-0479">Metal-binding</keyword>
<dbReference type="InterPro" id="IPR013087">
    <property type="entry name" value="Znf_C2H2_type"/>
</dbReference>
<dbReference type="PROSITE" id="PS50157">
    <property type="entry name" value="ZINC_FINGER_C2H2_2"/>
    <property type="match status" value="1"/>
</dbReference>
<keyword evidence="2" id="KW-0863">Zinc-finger</keyword>
<dbReference type="Pfam" id="PF17919">
    <property type="entry name" value="RT_RNaseH_2"/>
    <property type="match status" value="1"/>
</dbReference>
<feature type="domain" description="C2H2-type" evidence="3">
    <location>
        <begin position="287"/>
        <end position="315"/>
    </location>
</feature>
<dbReference type="PANTHER" id="PTHR37984">
    <property type="entry name" value="PROTEIN CBG26694"/>
    <property type="match status" value="1"/>
</dbReference>
<evidence type="ECO:0000313" key="5">
    <source>
        <dbReference type="Proteomes" id="UP000663879"/>
    </source>
</evidence>
<dbReference type="EMBL" id="CAJNOC010005957">
    <property type="protein sequence ID" value="CAF1066279.1"/>
    <property type="molecule type" value="Genomic_DNA"/>
</dbReference>
<evidence type="ECO:0000256" key="2">
    <source>
        <dbReference type="PROSITE-ProRule" id="PRU00042"/>
    </source>
</evidence>
<sequence>MSQSYSKFKAGLKNPEVFKAFEALKNALVSAQVLAYSDFSFDFYVMSDASSKALGAVIRQFNKDGLLVPIMYASRHLTSAETRYSTSERELLGVVFAAKIFYAYVYGRHVTFILDHQPLKQDLNYSFVYQPSSENVTADLLSRPESEVNSITLNFESSLNWRAEQSKDFYGFDEYEDLIEWKKYFNKLKVLNDCLYLETDAVFRLVVPKQLIKLILEFFDDLPLAGHRDFEKTLESIKLGYFWLNMTKETKEYCVMDERPVHLIDSSVNVEIIESDNISKDVEEKVNRCEICDKDFNTFRGLKSHNTWKHSSRSTNNHSWWNEIPYLSQGAATL</sequence>
<evidence type="ECO:0000259" key="3">
    <source>
        <dbReference type="PROSITE" id="PS50157"/>
    </source>
</evidence>
<accession>A0A814LJR2</accession>
<organism evidence="4 5">
    <name type="scientific">Brachionus calyciflorus</name>
    <dbReference type="NCBI Taxonomy" id="104777"/>
    <lineage>
        <taxon>Eukaryota</taxon>
        <taxon>Metazoa</taxon>
        <taxon>Spiralia</taxon>
        <taxon>Gnathifera</taxon>
        <taxon>Rotifera</taxon>
        <taxon>Eurotatoria</taxon>
        <taxon>Monogononta</taxon>
        <taxon>Pseudotrocha</taxon>
        <taxon>Ploima</taxon>
        <taxon>Brachionidae</taxon>
        <taxon>Brachionus</taxon>
    </lineage>
</organism>
<dbReference type="InterPro" id="IPR041577">
    <property type="entry name" value="RT_RNaseH_2"/>
</dbReference>
<dbReference type="PROSITE" id="PS00028">
    <property type="entry name" value="ZINC_FINGER_C2H2_1"/>
    <property type="match status" value="1"/>
</dbReference>
<dbReference type="GO" id="GO:0003824">
    <property type="term" value="F:catalytic activity"/>
    <property type="evidence" value="ECO:0007669"/>
    <property type="project" value="UniProtKB-KW"/>
</dbReference>
<proteinExistence type="predicted"/>
<dbReference type="GO" id="GO:0008270">
    <property type="term" value="F:zinc ion binding"/>
    <property type="evidence" value="ECO:0007669"/>
    <property type="project" value="UniProtKB-KW"/>
</dbReference>
<protein>
    <recommendedName>
        <fullName evidence="3">C2H2-type domain-containing protein</fullName>
    </recommendedName>
</protein>
<evidence type="ECO:0000313" key="4">
    <source>
        <dbReference type="EMBL" id="CAF1066279.1"/>
    </source>
</evidence>
<dbReference type="SUPFAM" id="SSF56672">
    <property type="entry name" value="DNA/RNA polymerases"/>
    <property type="match status" value="1"/>
</dbReference>
<dbReference type="Gene3D" id="1.10.340.70">
    <property type="match status" value="1"/>
</dbReference>
<dbReference type="PANTHER" id="PTHR37984:SF5">
    <property type="entry name" value="PROTEIN NYNRIN-LIKE"/>
    <property type="match status" value="1"/>
</dbReference>
<dbReference type="OrthoDB" id="7615066at2759"/>
<keyword evidence="5" id="KW-1185">Reference proteome</keyword>
<comment type="caution">
    <text evidence="4">The sequence shown here is derived from an EMBL/GenBank/DDBJ whole genome shotgun (WGS) entry which is preliminary data.</text>
</comment>
<keyword evidence="2" id="KW-0862">Zinc</keyword>
<gene>
    <name evidence="4" type="ORF">OXX778_LOCUS19514</name>
</gene>
<evidence type="ECO:0000256" key="1">
    <source>
        <dbReference type="ARBA" id="ARBA00023268"/>
    </source>
</evidence>
<dbReference type="InterPro" id="IPR050951">
    <property type="entry name" value="Retrovirus_Pol_polyprotein"/>
</dbReference>
<dbReference type="InterPro" id="IPR043502">
    <property type="entry name" value="DNA/RNA_pol_sf"/>
</dbReference>
<reference evidence="4" key="1">
    <citation type="submission" date="2021-02" db="EMBL/GenBank/DDBJ databases">
        <authorList>
            <person name="Nowell W R."/>
        </authorList>
    </citation>
    <scope>NUCLEOTIDE SEQUENCE</scope>
    <source>
        <strain evidence="4">Ploen Becks lab</strain>
    </source>
</reference>
<dbReference type="Pfam" id="PF17921">
    <property type="entry name" value="Integrase_H2C2"/>
    <property type="match status" value="1"/>
</dbReference>
<dbReference type="AlphaFoldDB" id="A0A814LJR2"/>
<name>A0A814LJR2_9BILA</name>
<dbReference type="FunFam" id="3.10.20.370:FF:000001">
    <property type="entry name" value="Retrovirus-related Pol polyprotein from transposon 17.6-like protein"/>
    <property type="match status" value="1"/>
</dbReference>
<dbReference type="CDD" id="cd09274">
    <property type="entry name" value="RNase_HI_RT_Ty3"/>
    <property type="match status" value="1"/>
</dbReference>
<keyword evidence="1" id="KW-0511">Multifunctional enzyme</keyword>
<dbReference type="InterPro" id="IPR041588">
    <property type="entry name" value="Integrase_H2C2"/>
</dbReference>
<dbReference type="Proteomes" id="UP000663879">
    <property type="component" value="Unassembled WGS sequence"/>
</dbReference>